<reference evidence="4" key="1">
    <citation type="submission" date="2025-08" db="UniProtKB">
        <authorList>
            <consortium name="RefSeq"/>
        </authorList>
    </citation>
    <scope>IDENTIFICATION</scope>
    <source>
        <strain evidence="4">USDA-PBARC FA_bdor</strain>
        <tissue evidence="4">Whole organism</tissue>
    </source>
</reference>
<feature type="compositionally biased region" description="Basic residues" evidence="2">
    <location>
        <begin position="696"/>
        <end position="707"/>
    </location>
</feature>
<name>A0A9R1U648_9HYME</name>
<evidence type="ECO:0000313" key="4">
    <source>
        <dbReference type="RefSeq" id="XP_011309914.1"/>
    </source>
</evidence>
<gene>
    <name evidence="4" type="primary">LOC105270582</name>
</gene>
<feature type="compositionally biased region" description="Low complexity" evidence="2">
    <location>
        <begin position="228"/>
        <end position="242"/>
    </location>
</feature>
<feature type="compositionally biased region" description="Basic and acidic residues" evidence="2">
    <location>
        <begin position="128"/>
        <end position="162"/>
    </location>
</feature>
<feature type="region of interest" description="Disordered" evidence="2">
    <location>
        <begin position="1410"/>
        <end position="1432"/>
    </location>
</feature>
<sequence length="1494" mass="166438">MSINVTVNGNPVYIKRRGVLSDVEQIKKYERERRRKLRLEQVREQSKELSSQLRDRAKNAVKKTVNHLENDKDSELRRMHEQKVMGIQQKYQEDMEDIGLAHMSAAAQPDVEIILESGRRKNQLAAAERGKEASQRLKESAKQEDPVTKQQERLRQVREVENVRSSMIANLSKRSPVKLKTPTHPTAPQSSPASNIPPSTAETFKPPHQSPTLRRSSSKRRKHKATSSKKSPSKVISKPSLKTVYHPSKSTQQVVVEIHQEDTSTDRQLRPPESQKSSRAGRGPTRAKTPGPVEMDRIESLDKSKGIDKAPEYNPTHYQNPSSSTSSLSVSDDSSYFSDGAASSIVELIPPREHLPRPQPPGKPSPTKVHLYDYNTRQRGTYSRRPGVVERIDLVDEPNAVELARKTASLQTKDSVSIESQRARAQQRGTNAALRERAKKDYQNLIQKLDHLSREERKLKASQTPCHHSIADKKRRKQKKDTKQAEMNRAFEASRVDPIERIITIQNSRDSDSPYDSVYERSDNSPVEDNRVDPSISRNEQILEMLKKVERQKRLLLQQFGASLPDSVFNASMTRLFDDQRSSEPRQDDKSIEKKAVSPEIKIIKVPEPTPQPQRIETAVQTSQIPSPDVTIVNDKSIQVELIDTSSKTVKRISDPLEYVEPVVRILHPEVVASSSDSSAPGIVIDFSKQQVKVTPTKRKTSRRKAPKSLPTSGRASPVKKIPEITKIPGSASASAPTSRVSSPQEGIEEEKPKKYKLPERKRVPVVDTSTDVSFGQPSRQRGQGQSYVKVKQTILKKYYNNTSDTSTSYASLPAVQPGSSYPEAITSNMTPILQMLDSSANESILKKFKERDISPVSTPETPSPRTMRIRSNIPDVERLGRILRFDEVDTTQEGSDVRRRRKKSREPERIKKSPRESVSYEEGGDVCWCKNPACRIVHEEAVATPQEDYGITNPETFKQYDELQNICAERIASLNALIKQVRDEKPEDFSITAPSDDTSLMLMPTPRPRDNLHSVQKLVESIEAIHSQLAKTLHESQRIITGNVMASRRLGSPKLSKLPPPILQKSKELPKSPQPAKSPKPLPPDSPKFPKSPGLPRPLMTPQPEDKKKPKVISEEIVEINLQRFKSRKESSHPQPSTSTPNHDEIVEKLSLEILEQTKSSEKATGSRKKPESPTKGEKSKETSPTKNQPEEPFVPLLAGISKASKPFPSVPQGNGRRRPPPVSHPISYGIEALSPPHELSTIAEFDTPDTVNRSHISTKSPTGKSRRQLPLCPDNQENITEEADVQDGKVTKVPAEDVAAVVQKKESNESVKSTDSVDAKNLQVEPNRSNRFLTSSSSNSFSGLSGISEILSTPTSDGAAWASSPERTENHFRKLGLSWAIPVLRKTTEAAALSSSSSSDATLLAILRKTKSPVRKNGSSTPLTGLPDFSDVSSISIREASKSTERAVLMKARTSTPNIQNSNYSSVKSTSNSTSGISRDDSDSINLSHKKR</sequence>
<feature type="region of interest" description="Disordered" evidence="2">
    <location>
        <begin position="1247"/>
        <end position="1274"/>
    </location>
</feature>
<feature type="compositionally biased region" description="Basic residues" evidence="2">
    <location>
        <begin position="216"/>
        <end position="227"/>
    </location>
</feature>
<feature type="coiled-coil region" evidence="1">
    <location>
        <begin position="29"/>
        <end position="59"/>
    </location>
</feature>
<feature type="compositionally biased region" description="Basic and acidic residues" evidence="2">
    <location>
        <begin position="1170"/>
        <end position="1185"/>
    </location>
</feature>
<feature type="region of interest" description="Disordered" evidence="2">
    <location>
        <begin position="415"/>
        <end position="438"/>
    </location>
</feature>
<feature type="compositionally biased region" description="Basic and acidic residues" evidence="2">
    <location>
        <begin position="1105"/>
        <end position="1115"/>
    </location>
</feature>
<proteinExistence type="predicted"/>
<feature type="compositionally biased region" description="Low complexity" evidence="2">
    <location>
        <begin position="1463"/>
        <end position="1479"/>
    </location>
</feature>
<protein>
    <submittedName>
        <fullName evidence="4">Flocculation protein FLO11</fullName>
    </submittedName>
</protein>
<feature type="compositionally biased region" description="Polar residues" evidence="2">
    <location>
        <begin position="183"/>
        <end position="202"/>
    </location>
</feature>
<feature type="compositionally biased region" description="Basic and acidic residues" evidence="2">
    <location>
        <begin position="1143"/>
        <end position="1152"/>
    </location>
</feature>
<evidence type="ECO:0000313" key="3">
    <source>
        <dbReference type="Proteomes" id="UP000694866"/>
    </source>
</evidence>
<feature type="compositionally biased region" description="Polar residues" evidence="2">
    <location>
        <begin position="415"/>
        <end position="430"/>
    </location>
</feature>
<feature type="region of interest" description="Disordered" evidence="2">
    <location>
        <begin position="456"/>
        <end position="489"/>
    </location>
</feature>
<dbReference type="GeneID" id="105270582"/>
<feature type="compositionally biased region" description="Basic and acidic residues" evidence="2">
    <location>
        <begin position="258"/>
        <end position="270"/>
    </location>
</feature>
<keyword evidence="1" id="KW-0175">Coiled coil</keyword>
<feature type="region of interest" description="Disordered" evidence="2">
    <location>
        <begin position="1051"/>
        <end position="1232"/>
    </location>
</feature>
<dbReference type="RefSeq" id="XP_011309914.1">
    <property type="nucleotide sequence ID" value="XM_011311612.1"/>
</dbReference>
<keyword evidence="3" id="KW-1185">Reference proteome</keyword>
<feature type="compositionally biased region" description="Low complexity" evidence="2">
    <location>
        <begin position="322"/>
        <end position="339"/>
    </location>
</feature>
<evidence type="ECO:0000256" key="1">
    <source>
        <dbReference type="SAM" id="Coils"/>
    </source>
</evidence>
<dbReference type="KEGG" id="fas:105270582"/>
<feature type="region of interest" description="Disordered" evidence="2">
    <location>
        <begin position="505"/>
        <end position="533"/>
    </location>
</feature>
<feature type="compositionally biased region" description="Basic and acidic residues" evidence="2">
    <location>
        <begin position="518"/>
        <end position="532"/>
    </location>
</feature>
<feature type="compositionally biased region" description="Pro residues" evidence="2">
    <location>
        <begin position="1073"/>
        <end position="1088"/>
    </location>
</feature>
<dbReference type="OrthoDB" id="6359887at2759"/>
<feature type="region of interest" description="Disordered" evidence="2">
    <location>
        <begin position="891"/>
        <end position="918"/>
    </location>
</feature>
<feature type="compositionally biased region" description="Polar residues" evidence="2">
    <location>
        <begin position="163"/>
        <end position="173"/>
    </location>
</feature>
<feature type="compositionally biased region" description="Polar residues" evidence="2">
    <location>
        <begin position="732"/>
        <end position="745"/>
    </location>
</feature>
<feature type="compositionally biased region" description="Basic and acidic residues" evidence="2">
    <location>
        <begin position="294"/>
        <end position="311"/>
    </location>
</feature>
<feature type="compositionally biased region" description="Polar residues" evidence="2">
    <location>
        <begin position="1251"/>
        <end position="1265"/>
    </location>
</feature>
<feature type="region of interest" description="Disordered" evidence="2">
    <location>
        <begin position="1450"/>
        <end position="1494"/>
    </location>
</feature>
<dbReference type="Proteomes" id="UP000694866">
    <property type="component" value="Unplaced"/>
</dbReference>
<feature type="compositionally biased region" description="Basic and acidic residues" evidence="2">
    <location>
        <begin position="906"/>
        <end position="916"/>
    </location>
</feature>
<evidence type="ECO:0000256" key="2">
    <source>
        <dbReference type="SAM" id="MobiDB-lite"/>
    </source>
</evidence>
<feature type="region of interest" description="Disordered" evidence="2">
    <location>
        <begin position="124"/>
        <end position="385"/>
    </location>
</feature>
<accession>A0A9R1U648</accession>
<organism evidence="3 4">
    <name type="scientific">Fopius arisanus</name>
    <dbReference type="NCBI Taxonomy" id="64838"/>
    <lineage>
        <taxon>Eukaryota</taxon>
        <taxon>Metazoa</taxon>
        <taxon>Ecdysozoa</taxon>
        <taxon>Arthropoda</taxon>
        <taxon>Hexapoda</taxon>
        <taxon>Insecta</taxon>
        <taxon>Pterygota</taxon>
        <taxon>Neoptera</taxon>
        <taxon>Endopterygota</taxon>
        <taxon>Hymenoptera</taxon>
        <taxon>Apocrita</taxon>
        <taxon>Ichneumonoidea</taxon>
        <taxon>Braconidae</taxon>
        <taxon>Opiinae</taxon>
        <taxon>Fopius</taxon>
    </lineage>
</organism>
<feature type="region of interest" description="Disordered" evidence="2">
    <location>
        <begin position="692"/>
        <end position="755"/>
    </location>
</feature>